<feature type="transmembrane region" description="Helical" evidence="1">
    <location>
        <begin position="185"/>
        <end position="208"/>
    </location>
</feature>
<evidence type="ECO:0000313" key="2">
    <source>
        <dbReference type="EMBL" id="MBC9813350.1"/>
    </source>
</evidence>
<proteinExistence type="predicted"/>
<feature type="transmembrane region" description="Helical" evidence="1">
    <location>
        <begin position="53"/>
        <end position="76"/>
    </location>
</feature>
<name>A0A8J6PM54_9FLAO</name>
<feature type="transmembrane region" description="Helical" evidence="1">
    <location>
        <begin position="289"/>
        <end position="311"/>
    </location>
</feature>
<accession>A0A8J6PM54</accession>
<dbReference type="EMBL" id="JACVEL010000009">
    <property type="protein sequence ID" value="MBC9813350.1"/>
    <property type="molecule type" value="Genomic_DNA"/>
</dbReference>
<feature type="transmembrane region" description="Helical" evidence="1">
    <location>
        <begin position="141"/>
        <end position="156"/>
    </location>
</feature>
<dbReference type="Proteomes" id="UP000652681">
    <property type="component" value="Unassembled WGS sequence"/>
</dbReference>
<organism evidence="2 3">
    <name type="scientific">Taishania pollutisoli</name>
    <dbReference type="NCBI Taxonomy" id="2766479"/>
    <lineage>
        <taxon>Bacteria</taxon>
        <taxon>Pseudomonadati</taxon>
        <taxon>Bacteroidota</taxon>
        <taxon>Flavobacteriia</taxon>
        <taxon>Flavobacteriales</taxon>
        <taxon>Crocinitomicaceae</taxon>
        <taxon>Taishania</taxon>
    </lineage>
</organism>
<reference evidence="2" key="1">
    <citation type="submission" date="2020-09" db="EMBL/GenBank/DDBJ databases">
        <title>Taishania pollutisoli gen. nov., sp. nov., Isolated from Tetrabromobisphenol A-Contaminated Soil.</title>
        <authorList>
            <person name="Chen Q."/>
        </authorList>
    </citation>
    <scope>NUCLEOTIDE SEQUENCE</scope>
    <source>
        <strain evidence="2">CZZ-1</strain>
    </source>
</reference>
<keyword evidence="3" id="KW-1185">Reference proteome</keyword>
<feature type="transmembrane region" description="Helical" evidence="1">
    <location>
        <begin position="88"/>
        <end position="107"/>
    </location>
</feature>
<feature type="transmembrane region" description="Helical" evidence="1">
    <location>
        <begin position="345"/>
        <end position="366"/>
    </location>
</feature>
<gene>
    <name evidence="2" type="ORF">H9Y05_12805</name>
</gene>
<feature type="transmembrane region" description="Helical" evidence="1">
    <location>
        <begin position="378"/>
        <end position="397"/>
    </location>
</feature>
<sequence>MRTIFATTYHGFDVGTFEKWIPSTTPFYAVYSTDCYCNYPIIGLFLSTGALKLAGSFFLFFLYLALFESINALLFYRLLGFLNIQNKWIYTLLFVLLPSTLSGGALWGQIDHIGLTFLLILLILLARIYQNNKLKQTTSRWYYLSIGGLFYLAIFTKQLLVFPLFPIGIAILLILYSRKNIKESMYLSLIMLAGFLVPFMAFETWLSYPETYRFTHYQRILETGSDHMDIISGNGITIWQLFFQNLEAPSTGEIVAFLSPKLIGLGLTFFLSAWLFFSYIKLSFRTESVAFQLGLLCLIIAVFNLTFNLFLTGTHERYLFYFYPFLILAFLGLRNLPDLFKKYDLALFFIGSIGYGLFVLAILKGWLKVDNMHVNTAYHKMITITHLLIFIRLVFIIRKIRTYKV</sequence>
<keyword evidence="1" id="KW-0812">Transmembrane</keyword>
<evidence type="ECO:0000313" key="3">
    <source>
        <dbReference type="Proteomes" id="UP000652681"/>
    </source>
</evidence>
<keyword evidence="1" id="KW-1133">Transmembrane helix</keyword>
<feature type="transmembrane region" description="Helical" evidence="1">
    <location>
        <begin position="162"/>
        <end position="178"/>
    </location>
</feature>
<protein>
    <submittedName>
        <fullName evidence="2">Uncharacterized protein</fullName>
    </submittedName>
</protein>
<evidence type="ECO:0000256" key="1">
    <source>
        <dbReference type="SAM" id="Phobius"/>
    </source>
</evidence>
<feature type="transmembrane region" description="Helical" evidence="1">
    <location>
        <begin position="317"/>
        <end position="333"/>
    </location>
</feature>
<keyword evidence="1" id="KW-0472">Membrane</keyword>
<comment type="caution">
    <text evidence="2">The sequence shown here is derived from an EMBL/GenBank/DDBJ whole genome shotgun (WGS) entry which is preliminary data.</text>
</comment>
<feature type="transmembrane region" description="Helical" evidence="1">
    <location>
        <begin position="254"/>
        <end position="277"/>
    </location>
</feature>
<dbReference type="AlphaFoldDB" id="A0A8J6PM54"/>
<feature type="transmembrane region" description="Helical" evidence="1">
    <location>
        <begin position="113"/>
        <end position="129"/>
    </location>
</feature>